<accession>A0ABS1C237</accession>
<feature type="transmembrane region" description="Helical" evidence="1">
    <location>
        <begin position="70"/>
        <end position="90"/>
    </location>
</feature>
<dbReference type="RefSeq" id="WP_200506220.1">
    <property type="nucleotide sequence ID" value="NZ_JAEHFX010000005.1"/>
</dbReference>
<feature type="transmembrane region" description="Helical" evidence="1">
    <location>
        <begin position="189"/>
        <end position="206"/>
    </location>
</feature>
<sequence length="218" mass="25241">MTFTNAISTYRTPVIQNFWLKSFIGIFFAFWSSSLLGTTDLPNWLLENVLVFGAVFFLFFTYRKHQFSDLSYLLICVYLCLHVYGAKHTYAENPLGYWLQETFQTSRNHYDRIVHFSFGFLLAYPMREAFLKWAKFPNWVAWLLPIEIALSVSGLYELIEWAVAELFFPAQGVSYLGTQGDAWDAQKDIFLAFTGAMLAIAIVYVLKRLLNIQKKTAA</sequence>
<gene>
    <name evidence="2" type="ORF">I5M27_10745</name>
</gene>
<evidence type="ECO:0000313" key="3">
    <source>
        <dbReference type="Proteomes" id="UP000644147"/>
    </source>
</evidence>
<dbReference type="InterPro" id="IPR058534">
    <property type="entry name" value="YjdF"/>
</dbReference>
<keyword evidence="1" id="KW-0812">Transmembrane</keyword>
<feature type="transmembrane region" description="Helical" evidence="1">
    <location>
        <begin position="18"/>
        <end position="38"/>
    </location>
</feature>
<comment type="caution">
    <text evidence="2">The sequence shown here is derived from an EMBL/GenBank/DDBJ whole genome shotgun (WGS) entry which is preliminary data.</text>
</comment>
<organism evidence="2 3">
    <name type="scientific">Adhaeribacter terrigena</name>
    <dbReference type="NCBI Taxonomy" id="2793070"/>
    <lineage>
        <taxon>Bacteria</taxon>
        <taxon>Pseudomonadati</taxon>
        <taxon>Bacteroidota</taxon>
        <taxon>Cytophagia</taxon>
        <taxon>Cytophagales</taxon>
        <taxon>Hymenobacteraceae</taxon>
        <taxon>Adhaeribacter</taxon>
    </lineage>
</organism>
<dbReference type="Proteomes" id="UP000644147">
    <property type="component" value="Unassembled WGS sequence"/>
</dbReference>
<feature type="transmembrane region" description="Helical" evidence="1">
    <location>
        <begin position="44"/>
        <end position="63"/>
    </location>
</feature>
<dbReference type="PIRSF" id="PIRSF020606">
    <property type="entry name" value="UCP020606"/>
    <property type="match status" value="1"/>
</dbReference>
<keyword evidence="1" id="KW-1133">Transmembrane helix</keyword>
<evidence type="ECO:0000256" key="1">
    <source>
        <dbReference type="SAM" id="Phobius"/>
    </source>
</evidence>
<evidence type="ECO:0000313" key="2">
    <source>
        <dbReference type="EMBL" id="MBK0403464.1"/>
    </source>
</evidence>
<keyword evidence="3" id="KW-1185">Reference proteome</keyword>
<keyword evidence="1" id="KW-0472">Membrane</keyword>
<name>A0ABS1C237_9BACT</name>
<dbReference type="InterPro" id="IPR014509">
    <property type="entry name" value="YjdF-like"/>
</dbReference>
<dbReference type="EMBL" id="JAEHFX010000005">
    <property type="protein sequence ID" value="MBK0403464.1"/>
    <property type="molecule type" value="Genomic_DNA"/>
</dbReference>
<proteinExistence type="predicted"/>
<protein>
    <submittedName>
        <fullName evidence="2">DUF2238 domain-containing protein</fullName>
    </submittedName>
</protein>
<reference evidence="2 3" key="1">
    <citation type="submission" date="2020-12" db="EMBL/GenBank/DDBJ databases">
        <title>Bacterial novel species Adhaeribacter sp. BT258 isolated from soil.</title>
        <authorList>
            <person name="Jung H.-Y."/>
        </authorList>
    </citation>
    <scope>NUCLEOTIDE SEQUENCE [LARGE SCALE GENOMIC DNA]</scope>
    <source>
        <strain evidence="2 3">BT258</strain>
    </source>
</reference>
<dbReference type="Pfam" id="PF09997">
    <property type="entry name" value="DUF2238"/>
    <property type="match status" value="1"/>
</dbReference>